<accession>A0A507D404</accession>
<dbReference type="EMBL" id="QEAN01000142">
    <property type="protein sequence ID" value="TPX46174.1"/>
    <property type="molecule type" value="Genomic_DNA"/>
</dbReference>
<dbReference type="Proteomes" id="UP000317494">
    <property type="component" value="Unassembled WGS sequence"/>
</dbReference>
<evidence type="ECO:0000256" key="4">
    <source>
        <dbReference type="ARBA" id="ARBA00022884"/>
    </source>
</evidence>
<keyword evidence="3" id="KW-0677">Repeat</keyword>
<dbReference type="PANTHER" id="PTHR23003">
    <property type="entry name" value="RNA RECOGNITION MOTIF RRM DOMAIN CONTAINING PROTEIN"/>
    <property type="match status" value="1"/>
</dbReference>
<proteinExistence type="predicted"/>
<comment type="subcellular location">
    <subcellularLocation>
        <location evidence="1">Nucleus</location>
    </subcellularLocation>
</comment>
<dbReference type="Gene3D" id="3.30.70.330">
    <property type="match status" value="1"/>
</dbReference>
<dbReference type="GO" id="GO:0005737">
    <property type="term" value="C:cytoplasm"/>
    <property type="evidence" value="ECO:0007669"/>
    <property type="project" value="TreeGrafter"/>
</dbReference>
<keyword evidence="4 6" id="KW-0694">RNA-binding</keyword>
<feature type="compositionally biased region" description="Basic residues" evidence="7">
    <location>
        <begin position="95"/>
        <end position="111"/>
    </location>
</feature>
<evidence type="ECO:0000313" key="9">
    <source>
        <dbReference type="EMBL" id="TPX46174.1"/>
    </source>
</evidence>
<dbReference type="InterPro" id="IPR000504">
    <property type="entry name" value="RRM_dom"/>
</dbReference>
<sequence length="140" mass="16852">MAASSRLLPYYHEVSFLFDWLTGIAILPLRFQDLKDLFRRAGEVRFADVERDGDGVVEFSNRDDMDKAIRDLDDYEFRESRIYVKEDRAVPRRSPSPRRRRSPSPRRRSPSPRRDRDRSPRDRSPRDRSPRDRSRERSRE</sequence>
<dbReference type="InterPro" id="IPR050374">
    <property type="entry name" value="RRT5_SRSF_SR"/>
</dbReference>
<dbReference type="SUPFAM" id="SSF54928">
    <property type="entry name" value="RNA-binding domain, RBD"/>
    <property type="match status" value="1"/>
</dbReference>
<dbReference type="PROSITE" id="PS50102">
    <property type="entry name" value="RRM"/>
    <property type="match status" value="1"/>
</dbReference>
<evidence type="ECO:0000256" key="7">
    <source>
        <dbReference type="SAM" id="MobiDB-lite"/>
    </source>
</evidence>
<dbReference type="InterPro" id="IPR035979">
    <property type="entry name" value="RBD_domain_sf"/>
</dbReference>
<keyword evidence="10" id="KW-1185">Reference proteome</keyword>
<dbReference type="GO" id="GO:0005634">
    <property type="term" value="C:nucleus"/>
    <property type="evidence" value="ECO:0007669"/>
    <property type="project" value="UniProtKB-SubCell"/>
</dbReference>
<gene>
    <name evidence="9" type="ORF">SeMB42_g03817</name>
</gene>
<evidence type="ECO:0000259" key="8">
    <source>
        <dbReference type="PROSITE" id="PS50102"/>
    </source>
</evidence>
<evidence type="ECO:0000256" key="2">
    <source>
        <dbReference type="ARBA" id="ARBA00022664"/>
    </source>
</evidence>
<evidence type="ECO:0000256" key="1">
    <source>
        <dbReference type="ARBA" id="ARBA00004123"/>
    </source>
</evidence>
<feature type="compositionally biased region" description="Basic and acidic residues" evidence="7">
    <location>
        <begin position="112"/>
        <end position="140"/>
    </location>
</feature>
<dbReference type="GO" id="GO:0006397">
    <property type="term" value="P:mRNA processing"/>
    <property type="evidence" value="ECO:0007669"/>
    <property type="project" value="UniProtKB-KW"/>
</dbReference>
<dbReference type="PANTHER" id="PTHR23003:SF62">
    <property type="entry name" value="SERINE_ARGININE (SR)-TYPE SHUTTLING MRNA BINDING PROTEIN NPL3"/>
    <property type="match status" value="1"/>
</dbReference>
<evidence type="ECO:0000256" key="6">
    <source>
        <dbReference type="PROSITE-ProRule" id="PRU00176"/>
    </source>
</evidence>
<name>A0A507D404_9FUNG</name>
<feature type="domain" description="RRM" evidence="8">
    <location>
        <begin position="24"/>
        <end position="89"/>
    </location>
</feature>
<dbReference type="STRING" id="286115.A0A507D404"/>
<keyword evidence="2" id="KW-0507">mRNA processing</keyword>
<evidence type="ECO:0000256" key="3">
    <source>
        <dbReference type="ARBA" id="ARBA00022737"/>
    </source>
</evidence>
<protein>
    <recommendedName>
        <fullName evidence="8">RRM domain-containing protein</fullName>
    </recommendedName>
</protein>
<reference evidence="9 10" key="1">
    <citation type="journal article" date="2019" name="Sci. Rep.">
        <title>Comparative genomics of chytrid fungi reveal insights into the obligate biotrophic and pathogenic lifestyle of Synchytrium endobioticum.</title>
        <authorList>
            <person name="van de Vossenberg B.T.L.H."/>
            <person name="Warris S."/>
            <person name="Nguyen H.D.T."/>
            <person name="van Gent-Pelzer M.P.E."/>
            <person name="Joly D.L."/>
            <person name="van de Geest H.C."/>
            <person name="Bonants P.J.M."/>
            <person name="Smith D.S."/>
            <person name="Levesque C.A."/>
            <person name="van der Lee T.A.J."/>
        </authorList>
    </citation>
    <scope>NUCLEOTIDE SEQUENCE [LARGE SCALE GENOMIC DNA]</scope>
    <source>
        <strain evidence="9 10">MB42</strain>
    </source>
</reference>
<dbReference type="AlphaFoldDB" id="A0A507D404"/>
<dbReference type="Pfam" id="PF00076">
    <property type="entry name" value="RRM_1"/>
    <property type="match status" value="1"/>
</dbReference>
<organism evidence="9 10">
    <name type="scientific">Synchytrium endobioticum</name>
    <dbReference type="NCBI Taxonomy" id="286115"/>
    <lineage>
        <taxon>Eukaryota</taxon>
        <taxon>Fungi</taxon>
        <taxon>Fungi incertae sedis</taxon>
        <taxon>Chytridiomycota</taxon>
        <taxon>Chytridiomycota incertae sedis</taxon>
        <taxon>Chytridiomycetes</taxon>
        <taxon>Synchytriales</taxon>
        <taxon>Synchytriaceae</taxon>
        <taxon>Synchytrium</taxon>
    </lineage>
</organism>
<evidence type="ECO:0000256" key="5">
    <source>
        <dbReference type="ARBA" id="ARBA00023242"/>
    </source>
</evidence>
<dbReference type="GO" id="GO:0003729">
    <property type="term" value="F:mRNA binding"/>
    <property type="evidence" value="ECO:0007669"/>
    <property type="project" value="TreeGrafter"/>
</dbReference>
<feature type="region of interest" description="Disordered" evidence="7">
    <location>
        <begin position="86"/>
        <end position="140"/>
    </location>
</feature>
<dbReference type="InterPro" id="IPR012677">
    <property type="entry name" value="Nucleotide-bd_a/b_plait_sf"/>
</dbReference>
<dbReference type="VEuPathDB" id="FungiDB:SeMB42_g03817"/>
<evidence type="ECO:0000313" key="10">
    <source>
        <dbReference type="Proteomes" id="UP000317494"/>
    </source>
</evidence>
<keyword evidence="5" id="KW-0539">Nucleus</keyword>
<comment type="caution">
    <text evidence="9">The sequence shown here is derived from an EMBL/GenBank/DDBJ whole genome shotgun (WGS) entry which is preliminary data.</text>
</comment>